<dbReference type="Proteomes" id="UP000218209">
    <property type="component" value="Unassembled WGS sequence"/>
</dbReference>
<dbReference type="Pfam" id="PF07386">
    <property type="entry name" value="DUF1499"/>
    <property type="match status" value="1"/>
</dbReference>
<dbReference type="PANTHER" id="PTHR34801">
    <property type="entry name" value="EXPRESSED PROTEIN"/>
    <property type="match status" value="1"/>
</dbReference>
<evidence type="ECO:0000313" key="2">
    <source>
        <dbReference type="Proteomes" id="UP000218209"/>
    </source>
</evidence>
<dbReference type="OrthoDB" id="41501at2759"/>
<organism evidence="1 2">
    <name type="scientific">Porphyra umbilicalis</name>
    <name type="common">Purple laver</name>
    <name type="synonym">Red alga</name>
    <dbReference type="NCBI Taxonomy" id="2786"/>
    <lineage>
        <taxon>Eukaryota</taxon>
        <taxon>Rhodophyta</taxon>
        <taxon>Bangiophyceae</taxon>
        <taxon>Bangiales</taxon>
        <taxon>Bangiaceae</taxon>
        <taxon>Porphyra</taxon>
    </lineage>
</organism>
<dbReference type="EMBL" id="KV918990">
    <property type="protein sequence ID" value="OSX73561.1"/>
    <property type="molecule type" value="Genomic_DNA"/>
</dbReference>
<dbReference type="PANTHER" id="PTHR34801:SF6">
    <property type="entry name" value="SLL1620 PROTEIN"/>
    <property type="match status" value="1"/>
</dbReference>
<gene>
    <name evidence="1" type="ORF">BU14_0339s0024</name>
</gene>
<sequence>MGHSLVSAFLPPTPILPLRTRTAASLRMTTEPPAPQPLAAAAASAVAAAAIAGLALTGGVLAAPPSANASVFDFHGERPVGIVGKPSGGDRYLSQCPSTDNCVSTAADVYDKHYLPPWTYNPKGEAETVSGAAALKGKRSTAYVEGEQKPMAAAVNDLVKVIEEQPGATIVTNRPTHSEVGDGWYVYAEFASKFFGFVDDVEFLFLPDNSTVEYRSASRMGESDFKANRTRIRDLRVALKPAGWKSLGF</sequence>
<accession>A0A1X6NY71</accession>
<keyword evidence="2" id="KW-1185">Reference proteome</keyword>
<name>A0A1X6NY71_PORUM</name>
<reference evidence="1 2" key="1">
    <citation type="submission" date="2017-03" db="EMBL/GenBank/DDBJ databases">
        <title>WGS assembly of Porphyra umbilicalis.</title>
        <authorList>
            <person name="Brawley S.H."/>
            <person name="Blouin N.A."/>
            <person name="Ficko-Blean E."/>
            <person name="Wheeler G.L."/>
            <person name="Lohr M."/>
            <person name="Goodson H.V."/>
            <person name="Jenkins J.W."/>
            <person name="Blaby-Haas C.E."/>
            <person name="Helliwell K.E."/>
            <person name="Chan C."/>
            <person name="Marriage T."/>
            <person name="Bhattacharya D."/>
            <person name="Klein A.S."/>
            <person name="Badis Y."/>
            <person name="Brodie J."/>
            <person name="Cao Y."/>
            <person name="Collen J."/>
            <person name="Dittami S.M."/>
            <person name="Gachon C.M."/>
            <person name="Green B.R."/>
            <person name="Karpowicz S."/>
            <person name="Kim J.W."/>
            <person name="Kudahl U."/>
            <person name="Lin S."/>
            <person name="Michel G."/>
            <person name="Mittag M."/>
            <person name="Olson B.J."/>
            <person name="Pangilinan J."/>
            <person name="Peng Y."/>
            <person name="Qiu H."/>
            <person name="Shu S."/>
            <person name="Singer J.T."/>
            <person name="Smith A.G."/>
            <person name="Sprecher B.N."/>
            <person name="Wagner V."/>
            <person name="Wang W."/>
            <person name="Wang Z.-Y."/>
            <person name="Yan J."/>
            <person name="Yarish C."/>
            <person name="Zoeuner-Riek S."/>
            <person name="Zhuang Y."/>
            <person name="Zou Y."/>
            <person name="Lindquist E.A."/>
            <person name="Grimwood J."/>
            <person name="Barry K."/>
            <person name="Rokhsar D.S."/>
            <person name="Schmutz J."/>
            <person name="Stiller J.W."/>
            <person name="Grossman A.R."/>
            <person name="Prochnik S.E."/>
        </authorList>
    </citation>
    <scope>NUCLEOTIDE SEQUENCE [LARGE SCALE GENOMIC DNA]</scope>
    <source>
        <strain evidence="1">4086291</strain>
    </source>
</reference>
<dbReference type="AlphaFoldDB" id="A0A1X6NY71"/>
<proteinExistence type="predicted"/>
<evidence type="ECO:0000313" key="1">
    <source>
        <dbReference type="EMBL" id="OSX73561.1"/>
    </source>
</evidence>
<evidence type="ECO:0008006" key="3">
    <source>
        <dbReference type="Google" id="ProtNLM"/>
    </source>
</evidence>
<dbReference type="InterPro" id="IPR010865">
    <property type="entry name" value="DUF1499"/>
</dbReference>
<protein>
    <recommendedName>
        <fullName evidence="3">DUF1499 domain-containing protein</fullName>
    </recommendedName>
</protein>